<evidence type="ECO:0000313" key="5">
    <source>
        <dbReference type="EMBL" id="AWV98611.1"/>
    </source>
</evidence>
<dbReference type="PROSITE" id="PS00092">
    <property type="entry name" value="N6_MTASE"/>
    <property type="match status" value="1"/>
</dbReference>
<dbReference type="Gene3D" id="3.40.50.150">
    <property type="entry name" value="Vaccinia Virus protein VP39"/>
    <property type="match status" value="1"/>
</dbReference>
<dbReference type="PANTHER" id="PTHR47313">
    <property type="entry name" value="RIBOSOMAL RNA LARGE SUBUNIT METHYLTRANSFERASE K/L"/>
    <property type="match status" value="1"/>
</dbReference>
<dbReference type="OrthoDB" id="9809404at2"/>
<dbReference type="Pfam" id="PF02926">
    <property type="entry name" value="THUMP"/>
    <property type="match status" value="1"/>
</dbReference>
<evidence type="ECO:0000313" key="6">
    <source>
        <dbReference type="Proteomes" id="UP000249873"/>
    </source>
</evidence>
<feature type="domain" description="THUMP" evidence="4">
    <location>
        <begin position="45"/>
        <end position="156"/>
    </location>
</feature>
<keyword evidence="3" id="KW-0694">RNA-binding</keyword>
<sequence length="373" mass="42680">MENYQMIAKTLAGLENELFNELELLGAVNISKRKRAVSFDGDDALMMKANMALRTSISILIPIMEFEANDEYELYDQAFAVQWEEIFGLKDTFALTATVSGSIFTHSQYAALKTKDAIVDRFRKKFKSRPDVDTVNADYQFNVHIQHNQCTISLNSSGDTLNKRGYREFASEAPLNEVLAAGIILKSGWNGTDDLYDPMSGSGTFAIEAALIANNIAPNLHRSFGFQRWSDYNRELFYTVKKELESEIRESETIIYCRDLLTENIDNISSNVENAGISELLKIRREDFFMSEKKGEKGIVFLNPPYGERLQMEEINTFYKNIGDQLKKHYSNHEAWIISSNLEALKFFGLKPESREQMFNGGLECKLNHYKLY</sequence>
<dbReference type="RefSeq" id="WP_111371804.1">
    <property type="nucleotide sequence ID" value="NZ_CP029480.1"/>
</dbReference>
<name>A0A2Z4GBT8_9BACT</name>
<dbReference type="Gene3D" id="3.30.2130.30">
    <property type="match status" value="1"/>
</dbReference>
<dbReference type="CDD" id="cd11715">
    <property type="entry name" value="THUMP_AdoMetMT"/>
    <property type="match status" value="1"/>
</dbReference>
<keyword evidence="1 5" id="KW-0489">Methyltransferase</keyword>
<keyword evidence="2 5" id="KW-0808">Transferase</keyword>
<evidence type="ECO:0000256" key="1">
    <source>
        <dbReference type="ARBA" id="ARBA00022603"/>
    </source>
</evidence>
<keyword evidence="6" id="KW-1185">Reference proteome</keyword>
<dbReference type="InterPro" id="IPR029063">
    <property type="entry name" value="SAM-dependent_MTases_sf"/>
</dbReference>
<gene>
    <name evidence="5" type="ORF">DJ013_10695</name>
</gene>
<dbReference type="InterPro" id="IPR000241">
    <property type="entry name" value="RlmKL-like_Mtase"/>
</dbReference>
<dbReference type="SMART" id="SM00981">
    <property type="entry name" value="THUMP"/>
    <property type="match status" value="1"/>
</dbReference>
<dbReference type="GO" id="GO:0003723">
    <property type="term" value="F:RNA binding"/>
    <property type="evidence" value="ECO:0007669"/>
    <property type="project" value="UniProtKB-UniRule"/>
</dbReference>
<dbReference type="Pfam" id="PF01170">
    <property type="entry name" value="UPF0020"/>
    <property type="match status" value="1"/>
</dbReference>
<dbReference type="GO" id="GO:0008990">
    <property type="term" value="F:rRNA (guanine-N2-)-methyltransferase activity"/>
    <property type="evidence" value="ECO:0007669"/>
    <property type="project" value="TreeGrafter"/>
</dbReference>
<reference evidence="5 6" key="1">
    <citation type="submission" date="2018-05" db="EMBL/GenBank/DDBJ databases">
        <title>Complete genome sequence of Arcticibacterium luteifluviistationis SM1504T, a cytophagaceae bacterium isolated from Arctic surface seawater.</title>
        <authorList>
            <person name="Li Y."/>
            <person name="Qin Q.-L."/>
        </authorList>
    </citation>
    <scope>NUCLEOTIDE SEQUENCE [LARGE SCALE GENOMIC DNA]</scope>
    <source>
        <strain evidence="5 6">SM1504</strain>
    </source>
</reference>
<dbReference type="GO" id="GO:0070043">
    <property type="term" value="F:rRNA (guanine-N7-)-methyltransferase activity"/>
    <property type="evidence" value="ECO:0007669"/>
    <property type="project" value="TreeGrafter"/>
</dbReference>
<dbReference type="PANTHER" id="PTHR47313:SF1">
    <property type="entry name" value="RIBOSOMAL RNA LARGE SUBUNIT METHYLTRANSFERASE K_L"/>
    <property type="match status" value="1"/>
</dbReference>
<evidence type="ECO:0000256" key="3">
    <source>
        <dbReference type="PROSITE-ProRule" id="PRU00529"/>
    </source>
</evidence>
<dbReference type="EMBL" id="CP029480">
    <property type="protein sequence ID" value="AWV98611.1"/>
    <property type="molecule type" value="Genomic_DNA"/>
</dbReference>
<dbReference type="InterPro" id="IPR054170">
    <property type="entry name" value="RlmL_1st"/>
</dbReference>
<dbReference type="Proteomes" id="UP000249873">
    <property type="component" value="Chromosome"/>
</dbReference>
<dbReference type="SUPFAM" id="SSF53335">
    <property type="entry name" value="S-adenosyl-L-methionine-dependent methyltransferases"/>
    <property type="match status" value="1"/>
</dbReference>
<dbReference type="Pfam" id="PF22020">
    <property type="entry name" value="RlmL_1st"/>
    <property type="match status" value="1"/>
</dbReference>
<organism evidence="5 6">
    <name type="scientific">Arcticibacterium luteifluviistationis</name>
    <dbReference type="NCBI Taxonomy" id="1784714"/>
    <lineage>
        <taxon>Bacteria</taxon>
        <taxon>Pseudomonadati</taxon>
        <taxon>Bacteroidota</taxon>
        <taxon>Cytophagia</taxon>
        <taxon>Cytophagales</taxon>
        <taxon>Leadbetterellaceae</taxon>
        <taxon>Arcticibacterium</taxon>
    </lineage>
</organism>
<evidence type="ECO:0000259" key="4">
    <source>
        <dbReference type="PROSITE" id="PS51165"/>
    </source>
</evidence>
<dbReference type="PROSITE" id="PS51165">
    <property type="entry name" value="THUMP"/>
    <property type="match status" value="1"/>
</dbReference>
<dbReference type="InterPro" id="IPR002052">
    <property type="entry name" value="DNA_methylase_N6_adenine_CS"/>
</dbReference>
<dbReference type="KEGG" id="als:DJ013_10695"/>
<dbReference type="AlphaFoldDB" id="A0A2Z4GBT8"/>
<accession>A0A2Z4GBT8</accession>
<proteinExistence type="predicted"/>
<evidence type="ECO:0000256" key="2">
    <source>
        <dbReference type="ARBA" id="ARBA00022679"/>
    </source>
</evidence>
<protein>
    <submittedName>
        <fullName evidence="5">RNA methyltransferase</fullName>
    </submittedName>
</protein>
<dbReference type="InterPro" id="IPR004114">
    <property type="entry name" value="THUMP_dom"/>
</dbReference>